<dbReference type="CDD" id="cd08349">
    <property type="entry name" value="BLMA_like"/>
    <property type="match status" value="1"/>
</dbReference>
<dbReference type="Pfam" id="PF19581">
    <property type="entry name" value="Glyoxalase_7"/>
    <property type="match status" value="1"/>
</dbReference>
<dbReference type="InterPro" id="IPR000335">
    <property type="entry name" value="Bleomycin-R"/>
</dbReference>
<evidence type="ECO:0000313" key="6">
    <source>
        <dbReference type="Proteomes" id="UP000018895"/>
    </source>
</evidence>
<evidence type="ECO:0000256" key="2">
    <source>
        <dbReference type="ARBA" id="ARBA00021572"/>
    </source>
</evidence>
<reference evidence="5" key="1">
    <citation type="journal article" date="2014" name="Genome Announc.">
        <title>Draft Genome Sequences of Three Alkaliphilic Bacillus Strains, Bacillus wakoensis JCM 9140T, Bacillus akibai JCM 9157T, and Bacillus hemicellulosilyticus JCM 9152T.</title>
        <authorList>
            <person name="Yuki M."/>
            <person name="Oshima K."/>
            <person name="Suda W."/>
            <person name="Oshida Y."/>
            <person name="Kitamura K."/>
            <person name="Iida T."/>
            <person name="Hattori M."/>
            <person name="Ohkuma M."/>
        </authorList>
    </citation>
    <scope>NUCLEOTIDE SEQUENCE [LARGE SCALE GENOMIC DNA]</scope>
    <source>
        <strain evidence="5">JCM 9152</strain>
    </source>
</reference>
<dbReference type="InterPro" id="IPR037523">
    <property type="entry name" value="VOC_core"/>
</dbReference>
<dbReference type="RefSeq" id="WP_052015522.1">
    <property type="nucleotide sequence ID" value="NZ_BAUU01000004.1"/>
</dbReference>
<comment type="similarity">
    <text evidence="1">Belongs to the bleomycin resistance protein family.</text>
</comment>
<proteinExistence type="inferred from homology"/>
<dbReference type="GO" id="GO:0046677">
    <property type="term" value="P:response to antibiotic"/>
    <property type="evidence" value="ECO:0007669"/>
    <property type="project" value="UniProtKB-KW"/>
</dbReference>
<evidence type="ECO:0000313" key="5">
    <source>
        <dbReference type="EMBL" id="GAE29388.1"/>
    </source>
</evidence>
<dbReference type="EMBL" id="BAUU01000004">
    <property type="protein sequence ID" value="GAE29388.1"/>
    <property type="molecule type" value="Genomic_DNA"/>
</dbReference>
<evidence type="ECO:0000259" key="4">
    <source>
        <dbReference type="PROSITE" id="PS51819"/>
    </source>
</evidence>
<keyword evidence="3" id="KW-0046">Antibiotic resistance</keyword>
<accession>W4QCJ0</accession>
<organism evidence="5 6">
    <name type="scientific">Halalkalibacter hemicellulosilyticusJCM 9152</name>
    <dbReference type="NCBI Taxonomy" id="1236971"/>
    <lineage>
        <taxon>Bacteria</taxon>
        <taxon>Bacillati</taxon>
        <taxon>Bacillota</taxon>
        <taxon>Bacilli</taxon>
        <taxon>Bacillales</taxon>
        <taxon>Bacillaceae</taxon>
        <taxon>Halalkalibacter</taxon>
    </lineage>
</organism>
<evidence type="ECO:0000256" key="1">
    <source>
        <dbReference type="ARBA" id="ARBA00011051"/>
    </source>
</evidence>
<dbReference type="Gene3D" id="3.10.180.10">
    <property type="entry name" value="2,3-Dihydroxybiphenyl 1,2-Dioxygenase, domain 1"/>
    <property type="match status" value="1"/>
</dbReference>
<name>W4QCJ0_9BACI</name>
<dbReference type="PROSITE" id="PS51819">
    <property type="entry name" value="VOC"/>
    <property type="match status" value="1"/>
</dbReference>
<dbReference type="InterPro" id="IPR029068">
    <property type="entry name" value="Glyas_Bleomycin-R_OHBP_Dase"/>
</dbReference>
<gene>
    <name evidence="5" type="ORF">JCM9152_744</name>
</gene>
<dbReference type="AlphaFoldDB" id="W4QCJ0"/>
<sequence>MKNEKHISMKSAVPILRSLDEQKAKAFYVDYLGFKIAGEHRFDAEMPLYMMLYRDGCILHVSEHAGDCQLGGAVRIETNRLKDYYEELLTRCVGKARPRIEEVSWGFMEMCLEDPFGNRIIFCEKL</sequence>
<dbReference type="STRING" id="1236971.JCM9152_744"/>
<dbReference type="Proteomes" id="UP000018895">
    <property type="component" value="Unassembled WGS sequence"/>
</dbReference>
<dbReference type="SUPFAM" id="SSF54593">
    <property type="entry name" value="Glyoxalase/Bleomycin resistance protein/Dihydroxybiphenyl dioxygenase"/>
    <property type="match status" value="1"/>
</dbReference>
<feature type="domain" description="VOC" evidence="4">
    <location>
        <begin position="8"/>
        <end position="125"/>
    </location>
</feature>
<dbReference type="OrthoDB" id="9803104at2"/>
<evidence type="ECO:0000256" key="3">
    <source>
        <dbReference type="ARBA" id="ARBA00023251"/>
    </source>
</evidence>
<protein>
    <recommendedName>
        <fullName evidence="2">Bleomycin resistance protein</fullName>
    </recommendedName>
</protein>
<keyword evidence="6" id="KW-1185">Reference proteome</keyword>
<comment type="caution">
    <text evidence="5">The sequence shown here is derived from an EMBL/GenBank/DDBJ whole genome shotgun (WGS) entry which is preliminary data.</text>
</comment>